<protein>
    <submittedName>
        <fullName evidence="1">MoaD/ThiS family protein</fullName>
    </submittedName>
</protein>
<evidence type="ECO:0000313" key="1">
    <source>
        <dbReference type="EMBL" id="MBK1814766.1"/>
    </source>
</evidence>
<dbReference type="Gene3D" id="3.10.20.30">
    <property type="match status" value="1"/>
</dbReference>
<reference evidence="1" key="1">
    <citation type="submission" date="2021-01" db="EMBL/GenBank/DDBJ databases">
        <title>Modified the classification status of verrucomicrobia.</title>
        <authorList>
            <person name="Feng X."/>
        </authorList>
    </citation>
    <scope>NUCLEOTIDE SEQUENCE</scope>
    <source>
        <strain evidence="1">JCM 18052</strain>
    </source>
</reference>
<dbReference type="Pfam" id="PF02597">
    <property type="entry name" value="ThiS"/>
    <property type="match status" value="1"/>
</dbReference>
<organism evidence="1 2">
    <name type="scientific">Luteolibacter yonseiensis</name>
    <dbReference type="NCBI Taxonomy" id="1144680"/>
    <lineage>
        <taxon>Bacteria</taxon>
        <taxon>Pseudomonadati</taxon>
        <taxon>Verrucomicrobiota</taxon>
        <taxon>Verrucomicrobiia</taxon>
        <taxon>Verrucomicrobiales</taxon>
        <taxon>Verrucomicrobiaceae</taxon>
        <taxon>Luteolibacter</taxon>
    </lineage>
</organism>
<dbReference type="Proteomes" id="UP000600139">
    <property type="component" value="Unassembled WGS sequence"/>
</dbReference>
<accession>A0A934R0R0</accession>
<dbReference type="InterPro" id="IPR003749">
    <property type="entry name" value="ThiS/MoaD-like"/>
</dbReference>
<dbReference type="InterPro" id="IPR012675">
    <property type="entry name" value="Beta-grasp_dom_sf"/>
</dbReference>
<dbReference type="CDD" id="cd00754">
    <property type="entry name" value="Ubl_MoaD"/>
    <property type="match status" value="1"/>
</dbReference>
<dbReference type="EMBL" id="JAENIK010000004">
    <property type="protein sequence ID" value="MBK1814766.1"/>
    <property type="molecule type" value="Genomic_DNA"/>
</dbReference>
<evidence type="ECO:0000313" key="2">
    <source>
        <dbReference type="Proteomes" id="UP000600139"/>
    </source>
</evidence>
<dbReference type="AlphaFoldDB" id="A0A934R0R0"/>
<proteinExistence type="predicted"/>
<dbReference type="InterPro" id="IPR016155">
    <property type="entry name" value="Mopterin_synth/thiamin_S_b"/>
</dbReference>
<gene>
    <name evidence="1" type="ORF">JIN84_04020</name>
</gene>
<dbReference type="SUPFAM" id="SSF54285">
    <property type="entry name" value="MoaD/ThiS"/>
    <property type="match status" value="1"/>
</dbReference>
<dbReference type="RefSeq" id="WP_200349718.1">
    <property type="nucleotide sequence ID" value="NZ_BAABHZ010000010.1"/>
</dbReference>
<name>A0A934R0R0_9BACT</name>
<comment type="caution">
    <text evidence="1">The sequence shown here is derived from an EMBL/GenBank/DDBJ whole genome shotgun (WGS) entry which is preliminary data.</text>
</comment>
<sequence>MEISLLAFASSSDAFGFTSRQVSCDPDDTPLTIVRRIAPQVDIGSLRVALDCEFTTWDTPVRDARELAFIPPVSGG</sequence>
<keyword evidence="2" id="KW-1185">Reference proteome</keyword>